<dbReference type="InterPro" id="IPR050742">
    <property type="entry name" value="Helicase_Restrict-Modif_Enz"/>
</dbReference>
<accession>A0A0F6VZF8</accession>
<dbReference type="Pfam" id="PF04851">
    <property type="entry name" value="ResIII"/>
    <property type="match status" value="1"/>
</dbReference>
<dbReference type="GO" id="GO:0016787">
    <property type="term" value="F:hydrolase activity"/>
    <property type="evidence" value="ECO:0007669"/>
    <property type="project" value="InterPro"/>
</dbReference>
<dbReference type="Gene3D" id="3.40.50.300">
    <property type="entry name" value="P-loop containing nucleotide triphosphate hydrolases"/>
    <property type="match status" value="1"/>
</dbReference>
<keyword evidence="4" id="KW-1185">Reference proteome</keyword>
<dbReference type="PANTHER" id="PTHR47396">
    <property type="entry name" value="TYPE I RESTRICTION ENZYME ECOKI R PROTEIN"/>
    <property type="match status" value="1"/>
</dbReference>
<protein>
    <submittedName>
        <fullName evidence="3">Type III restriction-modification enzyme, helicase subunit</fullName>
    </submittedName>
</protein>
<feature type="domain" description="Helicase/UvrB N-terminal" evidence="2">
    <location>
        <begin position="152"/>
        <end position="290"/>
    </location>
</feature>
<dbReference type="PANTHER" id="PTHR47396:SF1">
    <property type="entry name" value="ATP-DEPENDENT HELICASE IRC3-RELATED"/>
    <property type="match status" value="1"/>
</dbReference>
<keyword evidence="3" id="KW-0067">ATP-binding</keyword>
<proteinExistence type="predicted"/>
<organism evidence="3 4">
    <name type="scientific">Sandaracinus amylolyticus</name>
    <dbReference type="NCBI Taxonomy" id="927083"/>
    <lineage>
        <taxon>Bacteria</taxon>
        <taxon>Pseudomonadati</taxon>
        <taxon>Myxococcota</taxon>
        <taxon>Polyangia</taxon>
        <taxon>Polyangiales</taxon>
        <taxon>Sandaracinaceae</taxon>
        <taxon>Sandaracinus</taxon>
    </lineage>
</organism>
<keyword evidence="3" id="KW-0547">Nucleotide-binding</keyword>
<dbReference type="EMBL" id="CP011125">
    <property type="protein sequence ID" value="AKF03415.1"/>
    <property type="molecule type" value="Genomic_DNA"/>
</dbReference>
<dbReference type="InterPro" id="IPR027417">
    <property type="entry name" value="P-loop_NTPase"/>
</dbReference>
<dbReference type="REBASE" id="109998">
    <property type="entry name" value="Sam53668ORF565P"/>
</dbReference>
<dbReference type="KEGG" id="samy:DB32_000564"/>
<feature type="region of interest" description="Disordered" evidence="1">
    <location>
        <begin position="296"/>
        <end position="320"/>
    </location>
</feature>
<reference evidence="3 4" key="1">
    <citation type="submission" date="2015-03" db="EMBL/GenBank/DDBJ databases">
        <title>Genome assembly of Sandaracinus amylolyticus DSM 53668.</title>
        <authorList>
            <person name="Sharma G."/>
            <person name="Subramanian S."/>
        </authorList>
    </citation>
    <scope>NUCLEOTIDE SEQUENCE [LARGE SCALE GENOMIC DNA]</scope>
    <source>
        <strain evidence="3 4">DSM 53668</strain>
    </source>
</reference>
<keyword evidence="3" id="KW-0378">Hydrolase</keyword>
<gene>
    <name evidence="3" type="ORF">DB32_000564</name>
</gene>
<dbReference type="OrthoDB" id="9803459at2"/>
<evidence type="ECO:0000256" key="1">
    <source>
        <dbReference type="SAM" id="MobiDB-lite"/>
    </source>
</evidence>
<dbReference type="GO" id="GO:0005829">
    <property type="term" value="C:cytosol"/>
    <property type="evidence" value="ECO:0007669"/>
    <property type="project" value="TreeGrafter"/>
</dbReference>
<evidence type="ECO:0000313" key="3">
    <source>
        <dbReference type="EMBL" id="AKF03415.1"/>
    </source>
</evidence>
<dbReference type="GO" id="GO:0003677">
    <property type="term" value="F:DNA binding"/>
    <property type="evidence" value="ECO:0007669"/>
    <property type="project" value="InterPro"/>
</dbReference>
<sequence length="1624" mass="181427">MSHELPRNAVDNPILNSPFHEPTRYWDFSGPSARVGEGRRPAGYTGLARTERAGDVAHAQQQQILLHTVNDIRARVKEWRARNYPNVSRTTRDLLDHWNDPARRPIFFCQREAAETIIYLVEASEADRQGIRIEPDVPVDPESVAKGYLPLTRYCTKMATGSGKTTVMAMLAAWSILNRLTNKTDGRFTDAILVVAPNLTVKDRLGVLDPNVAGSYYERFDLVPRGYRELLARGKVQISNWHEFLVRSDEGKRGVVQRGVESDAAFVRRVLKKLRGAQQILVLNDEAHHAWRPAKPIEDQQTELEGLSRDERDEAKDEAEEATVWVGGLDRINKVLGKGPKQPGIKLCIDLSATPFALKGSGRPEGEPLPWIVSDFSLVDAIESGITKVPRIPVRDDSGKPDPQYFHLWRTVLEKLSPAERGGARAAPSPDAVWREAQGALSMLAGKWQETLAEFRASGQPVPPAMIVVAANTKIAQVIAEHVRAGYVLGELAGDVSFQIDTSVLKEAESETGGASKKVQEQLLRLKVATVGKAQWEGSVLPASVQNLPDEARAQLAEPPGKHVRCVVSVGMLTEGWDAQNVTQILGLRAFSSQLLCEQVVGRALRRMSYEVNDDGMLEPEYADIFGVPFEVIPVQGTGTRPPKPPQPSTLVQADPARKHLAIEFPRVEGYVLDVKQRVRCDVESIPSLTIEPSVETTLTQVAPSLPTEGGRKFVGVMEELETFTRLPFHEEHRLQKTAFRIAADIVRQMTRAHAGDGESTWSPGQAQVLFPQVLTIVEDVFDKRLVAIGGARREEVALEKYAEKVRTRILDAIEPDDDLGETPLLPRIERHRPIGSTEDVQFRTTKTAHPTTRSHVSHLVVDSGLEGQAMLYLEHADLADVVVSYVKNDRLGFVIPYEIRASGDEMVSRSYLPDFLVRVRADDGGEVTVILETKGWRNEDAKTKESAAQRWVKAINHHGGFGRWRYEVLEDASAIPALLRGIAQPSRFELVEPAPARTLEADDELRIAYAETARPARTDANRTGWEDWVAATRTRSWMLADPLLDWLDLYGVEKGFERDDARPGFDPRTDFTRFVMTKSREFEQAVVRLISQRANVVRISRSPEHTADPRKAEETLAAMRDGVEVIHEAVLHDLETRTYGAPDLLVRSDVLERLFPDALELDAGWFDATRPDAPSVASVRAPGLGERPWHYRVVDAKFTTLHLLESGELGNEGSARAYKAQLFLYNRALGRAQGFLPPSSFLLGRGWEQGKARGRSCMDRLAWVPQDGRLAKGRSLADEVEAAVQWVRKVRDRGSEWSVLPLISDDALRPNMKNTLDAPWHGAKRRIASETKDLTLLWQVGVDRRAAAIEKKIRAWDDKRLTAEDVGLKGPKTKPVFDALLEVNRDASGPPVRPARVQVAEGEWRRPSELEFFVDFETISDLDDDFEKLPERGGQPLIFMVGCGHIENGDWVFRCFTADALDAESEARVLTAWFDHMRAVQARRGTKGAPRVFHWSPAEVSNLETAYNSARRRHPSAEWPVPEWFDFLNRVIKAEPVVVRGALGFGLKAIAKALHTHGLVKTSWSDGPTDGLGAMVAAWSAQREARERGCALRDIDLAREVERYNEVDCRVMWETIEYLRASH</sequence>
<evidence type="ECO:0000259" key="2">
    <source>
        <dbReference type="Pfam" id="PF04851"/>
    </source>
</evidence>
<dbReference type="STRING" id="927083.DB32_000564"/>
<dbReference type="Proteomes" id="UP000034883">
    <property type="component" value="Chromosome"/>
</dbReference>
<dbReference type="InterPro" id="IPR006935">
    <property type="entry name" value="Helicase/UvrB_N"/>
</dbReference>
<dbReference type="SUPFAM" id="SSF52540">
    <property type="entry name" value="P-loop containing nucleoside triphosphate hydrolases"/>
    <property type="match status" value="1"/>
</dbReference>
<feature type="compositionally biased region" description="Basic and acidic residues" evidence="1">
    <location>
        <begin position="306"/>
        <end position="315"/>
    </location>
</feature>
<name>A0A0F6VZF8_9BACT</name>
<evidence type="ECO:0000313" key="4">
    <source>
        <dbReference type="Proteomes" id="UP000034883"/>
    </source>
</evidence>
<dbReference type="GO" id="GO:0004386">
    <property type="term" value="F:helicase activity"/>
    <property type="evidence" value="ECO:0007669"/>
    <property type="project" value="UniProtKB-KW"/>
</dbReference>
<dbReference type="GO" id="GO:0005524">
    <property type="term" value="F:ATP binding"/>
    <property type="evidence" value="ECO:0007669"/>
    <property type="project" value="InterPro"/>
</dbReference>
<keyword evidence="3" id="KW-0347">Helicase</keyword>
<dbReference type="NCBIfam" id="NF046055">
    <property type="entry name" value="restr_BPTD_3080"/>
    <property type="match status" value="1"/>
</dbReference>
<dbReference type="RefSeq" id="WP_053230876.1">
    <property type="nucleotide sequence ID" value="NZ_CP011125.1"/>
</dbReference>